<gene>
    <name evidence="1" type="ORF">I4Q42_12195</name>
</gene>
<comment type="caution">
    <text evidence="1">The sequence shown here is derived from an EMBL/GenBank/DDBJ whole genome shotgun (WGS) entry which is preliminary data.</text>
</comment>
<organism evidence="1 2">
    <name type="scientific">Caulobacter hibisci</name>
    <dbReference type="NCBI Taxonomy" id="2035993"/>
    <lineage>
        <taxon>Bacteria</taxon>
        <taxon>Pseudomonadati</taxon>
        <taxon>Pseudomonadota</taxon>
        <taxon>Alphaproteobacteria</taxon>
        <taxon>Caulobacterales</taxon>
        <taxon>Caulobacteraceae</taxon>
        <taxon>Caulobacter</taxon>
    </lineage>
</organism>
<name>A0ABS0SY08_9CAUL</name>
<sequence>MTELIKPLFDAVAFAQALRQRLADRADLPGYRDAAAEAGVSAATFSRAANADATLSHENFLRLSAWLAAASGGKAAA</sequence>
<evidence type="ECO:0000313" key="1">
    <source>
        <dbReference type="EMBL" id="MBI1684429.1"/>
    </source>
</evidence>
<dbReference type="RefSeq" id="WP_198576342.1">
    <property type="nucleotide sequence ID" value="NZ_JADWOX010000007.1"/>
</dbReference>
<accession>A0ABS0SY08</accession>
<keyword evidence="2" id="KW-1185">Reference proteome</keyword>
<evidence type="ECO:0008006" key="3">
    <source>
        <dbReference type="Google" id="ProtNLM"/>
    </source>
</evidence>
<reference evidence="1 2" key="1">
    <citation type="submission" date="2020-11" db="EMBL/GenBank/DDBJ databases">
        <title>genome sequence of strain KACC 18849.</title>
        <authorList>
            <person name="Gao J."/>
            <person name="Zhang X."/>
        </authorList>
    </citation>
    <scope>NUCLEOTIDE SEQUENCE [LARGE SCALE GENOMIC DNA]</scope>
    <source>
        <strain evidence="1 2">KACC 18849</strain>
    </source>
</reference>
<proteinExistence type="predicted"/>
<protein>
    <recommendedName>
        <fullName evidence="3">XRE family transcriptional regulator</fullName>
    </recommendedName>
</protein>
<dbReference type="EMBL" id="JADWOX010000007">
    <property type="protein sequence ID" value="MBI1684429.1"/>
    <property type="molecule type" value="Genomic_DNA"/>
</dbReference>
<dbReference type="Proteomes" id="UP000639859">
    <property type="component" value="Unassembled WGS sequence"/>
</dbReference>
<evidence type="ECO:0000313" key="2">
    <source>
        <dbReference type="Proteomes" id="UP000639859"/>
    </source>
</evidence>